<gene>
    <name evidence="1" type="primary">BIG_0</name>
    <name evidence="1" type="ORF">CK203_086241</name>
</gene>
<protein>
    <submittedName>
        <fullName evidence="1">Auxin transport protein BIG</fullName>
    </submittedName>
</protein>
<evidence type="ECO:0000313" key="2">
    <source>
        <dbReference type="Proteomes" id="UP000288805"/>
    </source>
</evidence>
<reference evidence="1 2" key="1">
    <citation type="journal article" date="2018" name="PLoS Genet.">
        <title>Population sequencing reveals clonal diversity and ancestral inbreeding in the grapevine cultivar Chardonnay.</title>
        <authorList>
            <person name="Roach M.J."/>
            <person name="Johnson D.L."/>
            <person name="Bohlmann J."/>
            <person name="van Vuuren H.J."/>
            <person name="Jones S.J."/>
            <person name="Pretorius I.S."/>
            <person name="Schmidt S.A."/>
            <person name="Borneman A.R."/>
        </authorList>
    </citation>
    <scope>NUCLEOTIDE SEQUENCE [LARGE SCALE GENOMIC DNA]</scope>
    <source>
        <strain evidence="2">cv. Chardonnay</strain>
        <tissue evidence="1">Leaf</tissue>
    </source>
</reference>
<comment type="caution">
    <text evidence="1">The sequence shown here is derived from an EMBL/GenBank/DDBJ whole genome shotgun (WGS) entry which is preliminary data.</text>
</comment>
<dbReference type="PANTHER" id="PTHR21725">
    <property type="entry name" value="E3 UBIQUITIN-PROTEIN LIGASE UBR4"/>
    <property type="match status" value="1"/>
</dbReference>
<sequence>MFEPLCTWGMFQEDDKSVGMKDENGAPQFMRMVVKSLVGSTLIFYFPYSIIRAAILKIGFLTALQFRNNIYKGDIDFVVEKTKALYSKCPSLKNFFLGLFPLSFTSRFSYGTPFIFRSTQLSCWVILVSRLILVLRHMIFYLCACPSSLLLDLRSKLREAPLVGSNPSVNTSDNLSSWASIARSSCIQSLFLHWDDICASFSWIMGFWKGKKPTTVEDLTLERALAFGCGNWCTAALECCAHKQMTLRTYVGFLEEWNVVVSGTLLASNWNWGILPKKQCPGMGPISPEYASIDIYKLTRKHFSLQLTMASTMVIDLKIDNVIFANGFEDFIDGTSICPEKDLSPGVIIQLLLLGGDKIEQSSIGSTRFSHQVSWHRSWP</sequence>
<dbReference type="AlphaFoldDB" id="A0A438EDT7"/>
<organism evidence="1 2">
    <name type="scientific">Vitis vinifera</name>
    <name type="common">Grape</name>
    <dbReference type="NCBI Taxonomy" id="29760"/>
    <lineage>
        <taxon>Eukaryota</taxon>
        <taxon>Viridiplantae</taxon>
        <taxon>Streptophyta</taxon>
        <taxon>Embryophyta</taxon>
        <taxon>Tracheophyta</taxon>
        <taxon>Spermatophyta</taxon>
        <taxon>Magnoliopsida</taxon>
        <taxon>eudicotyledons</taxon>
        <taxon>Gunneridae</taxon>
        <taxon>Pentapetalae</taxon>
        <taxon>rosids</taxon>
        <taxon>Vitales</taxon>
        <taxon>Vitaceae</taxon>
        <taxon>Viteae</taxon>
        <taxon>Vitis</taxon>
    </lineage>
</organism>
<dbReference type="PANTHER" id="PTHR21725:SF1">
    <property type="entry name" value="E3 UBIQUITIN-PROTEIN LIGASE UBR4"/>
    <property type="match status" value="1"/>
</dbReference>
<dbReference type="Proteomes" id="UP000288805">
    <property type="component" value="Unassembled WGS sequence"/>
</dbReference>
<name>A0A438EDT7_VITVI</name>
<evidence type="ECO:0000313" key="1">
    <source>
        <dbReference type="EMBL" id="RVW45844.1"/>
    </source>
</evidence>
<accession>A0A438EDT7</accession>
<proteinExistence type="predicted"/>
<dbReference type="EMBL" id="QGNW01001311">
    <property type="protein sequence ID" value="RVW45844.1"/>
    <property type="molecule type" value="Genomic_DNA"/>
</dbReference>
<dbReference type="InterPro" id="IPR045189">
    <property type="entry name" value="UBR4-like"/>
</dbReference>